<evidence type="ECO:0000313" key="2">
    <source>
        <dbReference type="EMBL" id="KOB73324.1"/>
    </source>
</evidence>
<feature type="non-terminal residue" evidence="2">
    <location>
        <position position="1"/>
    </location>
</feature>
<keyword evidence="2" id="KW-0675">Receptor</keyword>
<comment type="caution">
    <text evidence="2">The sequence shown here is derived from an EMBL/GenBank/DDBJ whole genome shotgun (WGS) entry which is preliminary data.</text>
</comment>
<feature type="non-terminal residue" evidence="2">
    <location>
        <position position="158"/>
    </location>
</feature>
<evidence type="ECO:0000256" key="1">
    <source>
        <dbReference type="SAM" id="MobiDB-lite"/>
    </source>
</evidence>
<gene>
    <name evidence="2" type="ORF">OBRU01_10777</name>
</gene>
<dbReference type="EMBL" id="JTDY01001622">
    <property type="protein sequence ID" value="KOB73324.1"/>
    <property type="molecule type" value="Genomic_DNA"/>
</dbReference>
<dbReference type="AlphaFoldDB" id="A0A0L7LD39"/>
<protein>
    <submittedName>
        <fullName evidence="2">Putative Tyrosine-protein phosphatase non-receptor type</fullName>
    </submittedName>
</protein>
<sequence length="158" mass="17353">RSQPAPRHVADGARAAPRLDRRSLAARPQIAVSPHPVTSQTEPAPRHVTPGPTLTRSQTSTIYETHNQETVTEEPAVCFVPLSSIKLEGDVLEQSMLLLGDGLANGAALTQYDTLQRRIPEETDQTVTTSTLPTSTWRYPTRILFSAILLHKVTTIYC</sequence>
<feature type="region of interest" description="Disordered" evidence="1">
    <location>
        <begin position="1"/>
        <end position="68"/>
    </location>
</feature>
<dbReference type="Proteomes" id="UP000037510">
    <property type="component" value="Unassembled WGS sequence"/>
</dbReference>
<accession>A0A0L7LD39</accession>
<name>A0A0L7LD39_OPEBR</name>
<evidence type="ECO:0000313" key="3">
    <source>
        <dbReference type="Proteomes" id="UP000037510"/>
    </source>
</evidence>
<proteinExistence type="predicted"/>
<keyword evidence="3" id="KW-1185">Reference proteome</keyword>
<organism evidence="2 3">
    <name type="scientific">Operophtera brumata</name>
    <name type="common">Winter moth</name>
    <name type="synonym">Phalaena brumata</name>
    <dbReference type="NCBI Taxonomy" id="104452"/>
    <lineage>
        <taxon>Eukaryota</taxon>
        <taxon>Metazoa</taxon>
        <taxon>Ecdysozoa</taxon>
        <taxon>Arthropoda</taxon>
        <taxon>Hexapoda</taxon>
        <taxon>Insecta</taxon>
        <taxon>Pterygota</taxon>
        <taxon>Neoptera</taxon>
        <taxon>Endopterygota</taxon>
        <taxon>Lepidoptera</taxon>
        <taxon>Glossata</taxon>
        <taxon>Ditrysia</taxon>
        <taxon>Geometroidea</taxon>
        <taxon>Geometridae</taxon>
        <taxon>Larentiinae</taxon>
        <taxon>Operophtera</taxon>
    </lineage>
</organism>
<reference evidence="2 3" key="1">
    <citation type="journal article" date="2015" name="Genome Biol. Evol.">
        <title>The genome of winter moth (Operophtera brumata) provides a genomic perspective on sexual dimorphism and phenology.</title>
        <authorList>
            <person name="Derks M.F."/>
            <person name="Smit S."/>
            <person name="Salis L."/>
            <person name="Schijlen E."/>
            <person name="Bossers A."/>
            <person name="Mateman C."/>
            <person name="Pijl A.S."/>
            <person name="de Ridder D."/>
            <person name="Groenen M.A."/>
            <person name="Visser M.E."/>
            <person name="Megens H.J."/>
        </authorList>
    </citation>
    <scope>NUCLEOTIDE SEQUENCE [LARGE SCALE GENOMIC DNA]</scope>
    <source>
        <strain evidence="2">WM2013NL</strain>
        <tissue evidence="2">Head and thorax</tissue>
    </source>
</reference>
<feature type="compositionally biased region" description="Polar residues" evidence="1">
    <location>
        <begin position="52"/>
        <end position="68"/>
    </location>
</feature>